<evidence type="ECO:0000256" key="1">
    <source>
        <dbReference type="SAM" id="MobiDB-lite"/>
    </source>
</evidence>
<dbReference type="SUPFAM" id="SSF116726">
    <property type="entry name" value="TrkA C-terminal domain-like"/>
    <property type="match status" value="1"/>
</dbReference>
<dbReference type="Pfam" id="PF26501">
    <property type="entry name" value="DUF8167"/>
    <property type="match status" value="1"/>
</dbReference>
<dbReference type="PROSITE" id="PS51202">
    <property type="entry name" value="RCK_C"/>
    <property type="match status" value="1"/>
</dbReference>
<dbReference type="Proteomes" id="UP000186914">
    <property type="component" value="Unassembled WGS sequence"/>
</dbReference>
<keyword evidence="2" id="KW-0812">Transmembrane</keyword>
<gene>
    <name evidence="4" type="ORF">SAMN05421858_2388</name>
</gene>
<dbReference type="Pfam" id="PF02080">
    <property type="entry name" value="TrkA_C"/>
    <property type="match status" value="1"/>
</dbReference>
<dbReference type="GO" id="GO:0008324">
    <property type="term" value="F:monoatomic cation transmembrane transporter activity"/>
    <property type="evidence" value="ECO:0007669"/>
    <property type="project" value="InterPro"/>
</dbReference>
<evidence type="ECO:0000259" key="3">
    <source>
        <dbReference type="PROSITE" id="PS51202"/>
    </source>
</evidence>
<feature type="transmembrane region" description="Helical" evidence="2">
    <location>
        <begin position="70"/>
        <end position="89"/>
    </location>
</feature>
<feature type="compositionally biased region" description="Polar residues" evidence="1">
    <location>
        <begin position="264"/>
        <end position="275"/>
    </location>
</feature>
<feature type="transmembrane region" description="Helical" evidence="2">
    <location>
        <begin position="45"/>
        <end position="64"/>
    </location>
</feature>
<dbReference type="InterPro" id="IPR058480">
    <property type="entry name" value="DUF8167_N"/>
</dbReference>
<dbReference type="Pfam" id="PF26503">
    <property type="entry name" value="DUF8167_3rd"/>
    <property type="match status" value="1"/>
</dbReference>
<dbReference type="EMBL" id="FTNO01000002">
    <property type="protein sequence ID" value="SIR47333.1"/>
    <property type="molecule type" value="Genomic_DNA"/>
</dbReference>
<organism evidence="4 5">
    <name type="scientific">Haladaptatus litoreus</name>
    <dbReference type="NCBI Taxonomy" id="553468"/>
    <lineage>
        <taxon>Archaea</taxon>
        <taxon>Methanobacteriati</taxon>
        <taxon>Methanobacteriota</taxon>
        <taxon>Stenosarchaea group</taxon>
        <taxon>Halobacteria</taxon>
        <taxon>Halobacteriales</taxon>
        <taxon>Haladaptataceae</taxon>
        <taxon>Haladaptatus</taxon>
    </lineage>
</organism>
<dbReference type="Gene3D" id="3.30.70.1450">
    <property type="entry name" value="Regulator of K+ conductance, C-terminal domain"/>
    <property type="match status" value="1"/>
</dbReference>
<keyword evidence="2" id="KW-0472">Membrane</keyword>
<dbReference type="RefSeq" id="WP_076430438.1">
    <property type="nucleotide sequence ID" value="NZ_FTNO01000002.1"/>
</dbReference>
<name>A0A1N7B7T8_9EURY</name>
<dbReference type="GO" id="GO:0006813">
    <property type="term" value="P:potassium ion transport"/>
    <property type="evidence" value="ECO:0007669"/>
    <property type="project" value="InterPro"/>
</dbReference>
<dbReference type="InterPro" id="IPR006037">
    <property type="entry name" value="RCK_C"/>
</dbReference>
<dbReference type="OrthoDB" id="157524at2157"/>
<evidence type="ECO:0000313" key="5">
    <source>
        <dbReference type="Proteomes" id="UP000186914"/>
    </source>
</evidence>
<dbReference type="InterPro" id="IPR058604">
    <property type="entry name" value="DUF8167_3rd"/>
</dbReference>
<evidence type="ECO:0000313" key="4">
    <source>
        <dbReference type="EMBL" id="SIR47333.1"/>
    </source>
</evidence>
<dbReference type="Pfam" id="PF26502">
    <property type="entry name" value="DUF8167_2nd"/>
    <property type="match status" value="1"/>
</dbReference>
<dbReference type="AlphaFoldDB" id="A0A1N7B7T8"/>
<dbReference type="InterPro" id="IPR058603">
    <property type="entry name" value="DUF8167_2nd"/>
</dbReference>
<feature type="domain" description="RCK C-terminal" evidence="3">
    <location>
        <begin position="313"/>
        <end position="396"/>
    </location>
</feature>
<keyword evidence="2" id="KW-1133">Transmembrane helix</keyword>
<feature type="transmembrane region" description="Helical" evidence="2">
    <location>
        <begin position="12"/>
        <end position="33"/>
    </location>
</feature>
<proteinExistence type="predicted"/>
<reference evidence="5" key="1">
    <citation type="submission" date="2017-01" db="EMBL/GenBank/DDBJ databases">
        <authorList>
            <person name="Varghese N."/>
            <person name="Submissions S."/>
        </authorList>
    </citation>
    <scope>NUCLEOTIDE SEQUENCE [LARGE SCALE GENOMIC DNA]</scope>
    <source>
        <strain evidence="5">CGMCC 1.7737</strain>
    </source>
</reference>
<keyword evidence="5" id="KW-1185">Reference proteome</keyword>
<protein>
    <submittedName>
        <fullName evidence="4">TrkA-C domain-containing protein</fullName>
    </submittedName>
</protein>
<dbReference type="InterPro" id="IPR036721">
    <property type="entry name" value="RCK_C_sf"/>
</dbReference>
<feature type="region of interest" description="Disordered" evidence="1">
    <location>
        <begin position="252"/>
        <end position="280"/>
    </location>
</feature>
<accession>A0A1N7B7T8</accession>
<evidence type="ECO:0000256" key="2">
    <source>
        <dbReference type="SAM" id="Phobius"/>
    </source>
</evidence>
<sequence>MDYSLPVAVLLGLYLGALTGVVPALVAWCLGFVFRYVTGVSLPGFGVVVLGVAIAGVQGGLLGLLDPTVLNSPVVIVAVIVVMLVTQYAHAKGDSMGSSFPRRIGLRHLRENRLSSDVIERVGRFGQVRVRVTGTVGDIDGYPPLSDDLRSKIRDGEWTFPGDLPLVELESRLADRLRTEHDLADVSVEIDAGGKATVAAAPPEGSLSRRLPANRRAVSVDTLVPTGIARGDEVALSLDDCDVIATVLSAKTDDRESDDDGNETTDSVSRAPTTTGGDGRVTVAVSSADAKDLVRGNPSNLRVRSRETRSEFELVELFRQAGKHWRKLHLSAESELDGMTVGALAARDTHDVAVLGVERGNDWTVAPSGTTALAAGDELYVVGTRDSIRQFSAVVE</sequence>